<comment type="caution">
    <text evidence="3">The sequence shown here is derived from an EMBL/GenBank/DDBJ whole genome shotgun (WGS) entry which is preliminary data.</text>
</comment>
<feature type="transmembrane region" description="Helical" evidence="2">
    <location>
        <begin position="160"/>
        <end position="180"/>
    </location>
</feature>
<dbReference type="EMBL" id="WJBE01000001">
    <property type="protein sequence ID" value="MBC3898011.1"/>
    <property type="molecule type" value="Genomic_DNA"/>
</dbReference>
<dbReference type="Proteomes" id="UP000622405">
    <property type="component" value="Unassembled WGS sequence"/>
</dbReference>
<keyword evidence="2" id="KW-0812">Transmembrane</keyword>
<keyword evidence="4" id="KW-1185">Reference proteome</keyword>
<feature type="compositionally biased region" description="Basic and acidic residues" evidence="1">
    <location>
        <begin position="64"/>
        <end position="75"/>
    </location>
</feature>
<dbReference type="InterPro" id="IPR018770">
    <property type="entry name" value="ChloroindolylP_hydrolase"/>
</dbReference>
<accession>A0ABR6YSB7</accession>
<reference evidence="3 4" key="1">
    <citation type="journal article" date="2020" name="mSystems">
        <title>Defining Genomic and Predicted Metabolic Features of the Acetobacterium Genus.</title>
        <authorList>
            <person name="Ross D.E."/>
            <person name="Marshall C.W."/>
            <person name="Gulliver D."/>
            <person name="May H.D."/>
            <person name="Norman R.S."/>
        </authorList>
    </citation>
    <scope>NUCLEOTIDE SEQUENCE [LARGE SCALE GENOMIC DNA]</scope>
    <source>
        <strain evidence="3 4">DSM 4132</strain>
    </source>
</reference>
<feature type="transmembrane region" description="Helical" evidence="2">
    <location>
        <begin position="131"/>
        <end position="154"/>
    </location>
</feature>
<evidence type="ECO:0008006" key="5">
    <source>
        <dbReference type="Google" id="ProtNLM"/>
    </source>
</evidence>
<keyword evidence="2" id="KW-0472">Membrane</keyword>
<sequence length="434" mass="49379">MQCLGGQTMTKKDYSNIGNDIKGIVQDALNSAEFKELNKNISETVARAMDEVKRSGQYWQEQQRQQRENNQETRKQAANIRKTQEKMNRPQPQEMVARNNVQNTRSPVKKQPSNLISKSPHGRISGMLLKIFGNIGIGVTLLLLLIFSSVFGFSFTSMPLMGISAGILLPIFTISALMSAKGSNLRGRVKRFRQYASRLKGRQFCKISELSEPIGRSKKYVVKDLRKMISLGMFPEGRFDEQEEYLLISNEAYENHLRLAEGKKLQEEKARSEQQALDLKRKREAENPEMKAVHEVIAEGQDTIRQINEANVAIEGEVISLKLDRLEKVITKIFEFIEENPDGLPEIRKFMGYYLPTTLKLVSVYRDLDAEPIQGGNILATKKEIEDTLDTISHAFENLLDSFYEDTAMDVSTDISVLNTMLAQEGLTKRDFKK</sequence>
<dbReference type="Pfam" id="PF10112">
    <property type="entry name" value="Halogen_Hydrol"/>
    <property type="match status" value="1"/>
</dbReference>
<name>A0ABR6YSB7_9FIRM</name>
<proteinExistence type="predicted"/>
<feature type="region of interest" description="Disordered" evidence="1">
    <location>
        <begin position="56"/>
        <end position="91"/>
    </location>
</feature>
<evidence type="ECO:0000313" key="3">
    <source>
        <dbReference type="EMBL" id="MBC3898011.1"/>
    </source>
</evidence>
<feature type="region of interest" description="Disordered" evidence="1">
    <location>
        <begin position="264"/>
        <end position="286"/>
    </location>
</feature>
<evidence type="ECO:0000256" key="1">
    <source>
        <dbReference type="SAM" id="MobiDB-lite"/>
    </source>
</evidence>
<gene>
    <name evidence="3" type="ORF">GH811_00090</name>
</gene>
<evidence type="ECO:0000256" key="2">
    <source>
        <dbReference type="SAM" id="Phobius"/>
    </source>
</evidence>
<protein>
    <recommendedName>
        <fullName evidence="5">5-bromo-4-chloroindolyl phosphate hydrolysis protein</fullName>
    </recommendedName>
</protein>
<keyword evidence="2" id="KW-1133">Transmembrane helix</keyword>
<organism evidence="3 4">
    <name type="scientific">Acetobacterium malicum</name>
    <dbReference type="NCBI Taxonomy" id="52692"/>
    <lineage>
        <taxon>Bacteria</taxon>
        <taxon>Bacillati</taxon>
        <taxon>Bacillota</taxon>
        <taxon>Clostridia</taxon>
        <taxon>Eubacteriales</taxon>
        <taxon>Eubacteriaceae</taxon>
        <taxon>Acetobacterium</taxon>
    </lineage>
</organism>
<evidence type="ECO:0000313" key="4">
    <source>
        <dbReference type="Proteomes" id="UP000622405"/>
    </source>
</evidence>